<evidence type="ECO:0000256" key="1">
    <source>
        <dbReference type="ARBA" id="ARBA00023015"/>
    </source>
</evidence>
<dbReference type="SMART" id="SM00895">
    <property type="entry name" value="FCD"/>
    <property type="match status" value="1"/>
</dbReference>
<evidence type="ECO:0000256" key="3">
    <source>
        <dbReference type="ARBA" id="ARBA00023163"/>
    </source>
</evidence>
<dbReference type="InterPro" id="IPR000524">
    <property type="entry name" value="Tscrpt_reg_HTH_GntR"/>
</dbReference>
<dbReference type="InterPro" id="IPR011711">
    <property type="entry name" value="GntR_C"/>
</dbReference>
<name>A0ABY4DJE9_9SPIR</name>
<evidence type="ECO:0000259" key="4">
    <source>
        <dbReference type="PROSITE" id="PS50949"/>
    </source>
</evidence>
<reference evidence="6" key="1">
    <citation type="journal article" date="2024" name="J Bioinform Genom">
        <title>Complete genome sequence of the type strain bacterium Sphaerochaeta associata GLS2t (VKM B-2742)t.</title>
        <authorList>
            <person name="Troshina O.Y."/>
            <person name="Tepeeva A.N."/>
            <person name="Arzamasceva V.O."/>
            <person name="Whitman W.B."/>
            <person name="Varghese N."/>
            <person name="Shapiro N."/>
            <person name="Woyke T."/>
            <person name="Kripides N.C."/>
            <person name="Vasilenko O.V."/>
        </authorList>
    </citation>
    <scope>NUCLEOTIDE SEQUENCE [LARGE SCALE GENOMIC DNA]</scope>
    <source>
        <strain evidence="6">GLS2T</strain>
    </source>
</reference>
<evidence type="ECO:0000313" key="5">
    <source>
        <dbReference type="EMBL" id="UOM51981.1"/>
    </source>
</evidence>
<keyword evidence="1" id="KW-0805">Transcription regulation</keyword>
<dbReference type="PANTHER" id="PTHR43537">
    <property type="entry name" value="TRANSCRIPTIONAL REGULATOR, GNTR FAMILY"/>
    <property type="match status" value="1"/>
</dbReference>
<accession>A0ABY4DJE9</accession>
<dbReference type="InterPro" id="IPR036388">
    <property type="entry name" value="WH-like_DNA-bd_sf"/>
</dbReference>
<keyword evidence="6" id="KW-1185">Reference proteome</keyword>
<evidence type="ECO:0000313" key="6">
    <source>
        <dbReference type="Proteomes" id="UP000829708"/>
    </source>
</evidence>
<dbReference type="Gene3D" id="1.10.10.10">
    <property type="entry name" value="Winged helix-like DNA-binding domain superfamily/Winged helix DNA-binding domain"/>
    <property type="match status" value="1"/>
</dbReference>
<dbReference type="RefSeq" id="WP_244773849.1">
    <property type="nucleotide sequence ID" value="NZ_CP094929.1"/>
</dbReference>
<dbReference type="Proteomes" id="UP000829708">
    <property type="component" value="Chromosome"/>
</dbReference>
<dbReference type="Pfam" id="PF00392">
    <property type="entry name" value="GntR"/>
    <property type="match status" value="1"/>
</dbReference>
<organism evidence="5 6">
    <name type="scientific">Sphaerochaeta associata</name>
    <dbReference type="NCBI Taxonomy" id="1129264"/>
    <lineage>
        <taxon>Bacteria</taxon>
        <taxon>Pseudomonadati</taxon>
        <taxon>Spirochaetota</taxon>
        <taxon>Spirochaetia</taxon>
        <taxon>Spirochaetales</taxon>
        <taxon>Sphaerochaetaceae</taxon>
        <taxon>Sphaerochaeta</taxon>
    </lineage>
</organism>
<protein>
    <submittedName>
        <fullName evidence="5">FCD domain-containing protein</fullName>
    </submittedName>
</protein>
<gene>
    <name evidence="5" type="ORF">MUG09_04215</name>
</gene>
<dbReference type="InterPro" id="IPR008920">
    <property type="entry name" value="TF_FadR/GntR_C"/>
</dbReference>
<feature type="domain" description="HTH gntR-type" evidence="4">
    <location>
        <begin position="10"/>
        <end position="78"/>
    </location>
</feature>
<dbReference type="Pfam" id="PF07729">
    <property type="entry name" value="FCD"/>
    <property type="match status" value="1"/>
</dbReference>
<dbReference type="Gene3D" id="1.20.120.530">
    <property type="entry name" value="GntR ligand-binding domain-like"/>
    <property type="match status" value="1"/>
</dbReference>
<dbReference type="InterPro" id="IPR036390">
    <property type="entry name" value="WH_DNA-bd_sf"/>
</dbReference>
<dbReference type="PROSITE" id="PS50949">
    <property type="entry name" value="HTH_GNTR"/>
    <property type="match status" value="1"/>
</dbReference>
<keyword evidence="3" id="KW-0804">Transcription</keyword>
<dbReference type="EMBL" id="CP094929">
    <property type="protein sequence ID" value="UOM51981.1"/>
    <property type="molecule type" value="Genomic_DNA"/>
</dbReference>
<sequence>MDQVLDSLCRDEEDRMVLTLVGYIREKGMKPGDKLPSIRTFSNELGVSQSQVRSGFLRAAAMGVLKIVPRSGCYLADVSLSSIIGPFTLLFEAMYMNVQPPLMDLYELKTTLERGISKRVAAIRTIEDLAELKLLLDAMETVTEHAEMVRLDEAFHEKLANSTRNPLFISLMRVIHSMLRHSRLSYSDFVSEFPQSRKDHRALYEALRDQDALKAADIAEQHSNRRKLLLVKNY</sequence>
<dbReference type="SUPFAM" id="SSF46785">
    <property type="entry name" value="Winged helix' DNA-binding domain"/>
    <property type="match status" value="1"/>
</dbReference>
<proteinExistence type="predicted"/>
<dbReference type="SUPFAM" id="SSF48008">
    <property type="entry name" value="GntR ligand-binding domain-like"/>
    <property type="match status" value="1"/>
</dbReference>
<dbReference type="PANTHER" id="PTHR43537:SF24">
    <property type="entry name" value="GLUCONATE OPERON TRANSCRIPTIONAL REPRESSOR"/>
    <property type="match status" value="1"/>
</dbReference>
<keyword evidence="2" id="KW-0238">DNA-binding</keyword>
<evidence type="ECO:0000256" key="2">
    <source>
        <dbReference type="ARBA" id="ARBA00023125"/>
    </source>
</evidence>